<name>A0A366F5D3_9HYPH</name>
<dbReference type="Gene3D" id="3.50.50.60">
    <property type="entry name" value="FAD/NAD(P)-binding domain"/>
    <property type="match status" value="2"/>
</dbReference>
<dbReference type="InterPro" id="IPR038732">
    <property type="entry name" value="HpyO/CreE_NAD-binding"/>
</dbReference>
<proteinExistence type="predicted"/>
<evidence type="ECO:0000313" key="2">
    <source>
        <dbReference type="EMBL" id="RBP09853.1"/>
    </source>
</evidence>
<dbReference type="EMBL" id="QNRK01000020">
    <property type="protein sequence ID" value="RBP09853.1"/>
    <property type="molecule type" value="Genomic_DNA"/>
</dbReference>
<reference evidence="2 3" key="1">
    <citation type="submission" date="2018-06" db="EMBL/GenBank/DDBJ databases">
        <title>Genomic Encyclopedia of Type Strains, Phase IV (KMG-IV): sequencing the most valuable type-strain genomes for metagenomic binning, comparative biology and taxonomic classification.</title>
        <authorList>
            <person name="Goeker M."/>
        </authorList>
    </citation>
    <scope>NUCLEOTIDE SEQUENCE [LARGE SCALE GENOMIC DNA]</scope>
    <source>
        <strain evidence="2 3">DSM 24875</strain>
    </source>
</reference>
<dbReference type="Pfam" id="PF13454">
    <property type="entry name" value="NAD_binding_9"/>
    <property type="match status" value="1"/>
</dbReference>
<dbReference type="PANTHER" id="PTHR40254">
    <property type="entry name" value="BLR0577 PROTEIN"/>
    <property type="match status" value="1"/>
</dbReference>
<dbReference type="PANTHER" id="PTHR40254:SF1">
    <property type="entry name" value="BLR0577 PROTEIN"/>
    <property type="match status" value="1"/>
</dbReference>
<dbReference type="AlphaFoldDB" id="A0A366F5D3"/>
<keyword evidence="3" id="KW-1185">Reference proteome</keyword>
<dbReference type="RefSeq" id="WP_170153262.1">
    <property type="nucleotide sequence ID" value="NZ_QNRK01000020.1"/>
</dbReference>
<protein>
    <submittedName>
        <fullName evidence="2">Putative NAD(P)/FAD-binding protein YdhS</fullName>
    </submittedName>
</protein>
<dbReference type="SUPFAM" id="SSF51905">
    <property type="entry name" value="FAD/NAD(P)-binding domain"/>
    <property type="match status" value="1"/>
</dbReference>
<evidence type="ECO:0000313" key="3">
    <source>
        <dbReference type="Proteomes" id="UP000253529"/>
    </source>
</evidence>
<accession>A0A366F5D3</accession>
<dbReference type="InterPro" id="IPR036188">
    <property type="entry name" value="FAD/NAD-bd_sf"/>
</dbReference>
<comment type="caution">
    <text evidence="2">The sequence shown here is derived from an EMBL/GenBank/DDBJ whole genome shotgun (WGS) entry which is preliminary data.</text>
</comment>
<dbReference type="Proteomes" id="UP000253529">
    <property type="component" value="Unassembled WGS sequence"/>
</dbReference>
<organism evidence="2 3">
    <name type="scientific">Roseiarcus fermentans</name>
    <dbReference type="NCBI Taxonomy" id="1473586"/>
    <lineage>
        <taxon>Bacteria</taxon>
        <taxon>Pseudomonadati</taxon>
        <taxon>Pseudomonadota</taxon>
        <taxon>Alphaproteobacteria</taxon>
        <taxon>Hyphomicrobiales</taxon>
        <taxon>Roseiarcaceae</taxon>
        <taxon>Roseiarcus</taxon>
    </lineage>
</organism>
<feature type="domain" description="FAD-dependent urate hydroxylase HpyO/Asp monooxygenase CreE-like FAD/NAD(P)-binding" evidence="1">
    <location>
        <begin position="4"/>
        <end position="149"/>
    </location>
</feature>
<evidence type="ECO:0000259" key="1">
    <source>
        <dbReference type="Pfam" id="PF13454"/>
    </source>
</evidence>
<gene>
    <name evidence="2" type="ORF">DFR50_12053</name>
</gene>
<sequence length="450" mass="48159">MRIAIIGGGATGALAAIHLSRRLAGRAEVVVVEPRETIGRGLAYSTDDPRHLLNVRVSNMSAFPDQPQHLHDWLAEHGGAPCPTPFCFISRGRYGDYVSALAREALASGAVHHRRDVCVDVVEAPDTVALRLAAGGGIAADHVILAMGNDARPAVGGFPAEQPWAPGSLDGIEREAPILIIGSGLTMADMVLSLDRRGHRGPIVVVSRRGLLPTAHRLSPARALAADEIPFGAELSQLVAWLRRLAARVVAEGADWRSAVDALRPHTQRLWRAMTPDQKRRFLRHGRVWWDVHRHRMAPEIEGAIGRLIRAGRVRLIAGRVASVAQGDAGLEVRILRRGARAPETAAFARVIDCAGLAEDPLKSSNPLLQALFARGALRPDALGIGLDVAETYRIVGAGGAPSQRIRAIGPLARAAFWECIAIPDIRLQCRDVAEAIADALGRKAEAPAA</sequence>
<dbReference type="InterPro" id="IPR052189">
    <property type="entry name" value="L-asp_N-monooxygenase_NS-form"/>
</dbReference>